<dbReference type="Proteomes" id="UP000327030">
    <property type="component" value="Chromosome 1"/>
</dbReference>
<gene>
    <name evidence="2" type="ORF">FXF36_00140</name>
    <name evidence="3" type="ORF">FXF36_00550</name>
</gene>
<dbReference type="EMBL" id="CP043028">
    <property type="protein sequence ID" value="QFJ56151.1"/>
    <property type="molecule type" value="Genomic_DNA"/>
</dbReference>
<dbReference type="InterPro" id="IPR003615">
    <property type="entry name" value="HNH_nuc"/>
</dbReference>
<feature type="domain" description="HNH nuclease" evidence="1">
    <location>
        <begin position="73"/>
        <end position="98"/>
    </location>
</feature>
<reference evidence="2" key="4">
    <citation type="journal article" date="2020" name="Genome Biol. Evol.">
        <title>Complete Genome Sequence of the Polysaccharide-Degrading Rumen Bacterium Pseudobutyrivibrio xylanivorans MA3014 Reveals an Incomplete Glycolytic Pathway.</title>
        <authorList>
            <person name="Palevich N."/>
            <person name="Maclean P.H."/>
            <person name="Kelly W.J."/>
            <person name="Leahy S.C."/>
            <person name="Rakonjac J."/>
            <person name="Attwood G.T."/>
        </authorList>
    </citation>
    <scope>NUCLEOTIDE SEQUENCE</scope>
    <source>
        <strain evidence="2">MA3014</strain>
    </source>
</reference>
<evidence type="ECO:0000313" key="2">
    <source>
        <dbReference type="EMBL" id="QFJ56151.1"/>
    </source>
</evidence>
<evidence type="ECO:0000259" key="1">
    <source>
        <dbReference type="Pfam" id="PF13392"/>
    </source>
</evidence>
<accession>A0A5P6VW81</accession>
<dbReference type="Pfam" id="PF13392">
    <property type="entry name" value="HNH_3"/>
    <property type="match status" value="1"/>
</dbReference>
<dbReference type="KEGG" id="pxv:FXF36_00140"/>
<dbReference type="SUPFAM" id="SSF54060">
    <property type="entry name" value="His-Me finger endonucleases"/>
    <property type="match status" value="1"/>
</dbReference>
<reference evidence="2" key="1">
    <citation type="journal article" date="2018" name="Nat. Biotechnol.">
        <title>Cultivation and sequencing of rumen microbiome members from the Hungate1000 Collection.</title>
        <authorList>
            <consortium name="Hungate1000 project collaborators"/>
            <person name="Seshadri R."/>
            <person name="Leahy S.C."/>
            <person name="Attwood G.T."/>
            <person name="Teh K.H."/>
            <person name="Lambie S.C."/>
            <person name="Cookson A.L."/>
            <person name="Eloe-Fadrosh E.A."/>
            <person name="Pavlopoulos G.A."/>
            <person name="Hadjithomas M."/>
            <person name="Varghese N.J."/>
            <person name="Paez-Espino D."/>
            <person name="Perry R."/>
            <person name="Henderson G."/>
            <person name="Creevey C.J."/>
            <person name="Terrapon N."/>
            <person name="Lapebie P."/>
            <person name="Drula E."/>
            <person name="Lombard V."/>
            <person name="Rubin E."/>
            <person name="Kyrpides N.C."/>
            <person name="Henrissat B."/>
            <person name="Woyke T."/>
            <person name="Ivanova N.N."/>
            <person name="Kelly W.J."/>
        </authorList>
    </citation>
    <scope>NUCLEOTIDE SEQUENCE</scope>
    <source>
        <strain evidence="2">MA3014</strain>
    </source>
</reference>
<reference evidence="2" key="2">
    <citation type="journal article" date="2019" name="Appl. Environ. Microbiol.">
        <title>Comparative Genomics of Rumen Butyrivibrio spp. Uncovers a Continuum of Polysaccharide-Degrading Capabilities.</title>
        <authorList>
            <person name="Palevich N."/>
            <person name="Kelly W.J."/>
            <person name="Leahy S.C."/>
            <person name="Denman S."/>
            <person name="Altermann E."/>
            <person name="Rakonjac J."/>
            <person name="Attwood G.T."/>
        </authorList>
    </citation>
    <scope>NUCLEOTIDE SEQUENCE</scope>
    <source>
        <strain evidence="2">MA3014</strain>
    </source>
</reference>
<organism evidence="2 4">
    <name type="scientific">Pseudobutyrivibrio xylanivorans</name>
    <dbReference type="NCBI Taxonomy" id="185007"/>
    <lineage>
        <taxon>Bacteria</taxon>
        <taxon>Bacillati</taxon>
        <taxon>Bacillota</taxon>
        <taxon>Clostridia</taxon>
        <taxon>Lachnospirales</taxon>
        <taxon>Lachnospiraceae</taxon>
        <taxon>Pseudobutyrivibrio</taxon>
    </lineage>
</organism>
<dbReference type="Gene3D" id="3.90.75.20">
    <property type="match status" value="1"/>
</dbReference>
<dbReference type="OrthoDB" id="6631788at2"/>
<protein>
    <recommendedName>
        <fullName evidence="1">HNH nuclease domain-containing protein</fullName>
    </recommendedName>
</protein>
<dbReference type="KEGG" id="pxv:FXF36_00550"/>
<proteinExistence type="predicted"/>
<dbReference type="InterPro" id="IPR044925">
    <property type="entry name" value="His-Me_finger_sf"/>
</dbReference>
<reference evidence="4" key="3">
    <citation type="submission" date="2019-08" db="EMBL/GenBank/DDBJ databases">
        <title>Complete Genome Sequence of the Polysaccharide-Degrading Rumen Bacterium Pseudobutyrivibrio xylanivorans MA3014.</title>
        <authorList>
            <person name="Palevich N."/>
            <person name="Maclean P.H."/>
            <person name="Kelly W.J."/>
            <person name="Leahy S.C."/>
            <person name="Rakonjac J."/>
            <person name="Attwood G.T."/>
        </authorList>
    </citation>
    <scope>NUCLEOTIDE SEQUENCE [LARGE SCALE GENOMIC DNA]</scope>
    <source>
        <strain evidence="4">MA3014</strain>
    </source>
</reference>
<name>A0A5P6VW81_PSEXY</name>
<sequence length="238" mass="26960">MKDSFDYIDPRGNIYGLEKRNNHHSGEFFIKKQSLSNGYLYCGINKVNGSRVSCRVNRLVANTFIPNPENYPVVLHKDNNKANNNVDNLKWGTVSENTKQAFDDGLAVNRKGFNDEQSIPVDCYDTLYNQFIGSYGSISIAAREVGMTKKGITYQLENPDNPIRKNVYFVKYNASKRIHTVIGQFDIHTDEEIARYINIGHACVATGISDSVISSQVVLDRKPKWTKTGTYFKEIEVS</sequence>
<dbReference type="AlphaFoldDB" id="A0A5P6VW81"/>
<evidence type="ECO:0000313" key="4">
    <source>
        <dbReference type="Proteomes" id="UP000327030"/>
    </source>
</evidence>
<evidence type="ECO:0000313" key="3">
    <source>
        <dbReference type="EMBL" id="QFJ56156.1"/>
    </source>
</evidence>
<dbReference type="EMBL" id="CP043028">
    <property type="protein sequence ID" value="QFJ56156.1"/>
    <property type="molecule type" value="Genomic_DNA"/>
</dbReference>